<feature type="compositionally biased region" description="Polar residues" evidence="1">
    <location>
        <begin position="67"/>
        <end position="82"/>
    </location>
</feature>
<comment type="caution">
    <text evidence="2">The sequence shown here is derived from an EMBL/GenBank/DDBJ whole genome shotgun (WGS) entry which is preliminary data.</text>
</comment>
<feature type="region of interest" description="Disordered" evidence="1">
    <location>
        <begin position="342"/>
        <end position="366"/>
    </location>
</feature>
<evidence type="ECO:0000313" key="3">
    <source>
        <dbReference type="Proteomes" id="UP001281761"/>
    </source>
</evidence>
<evidence type="ECO:0000313" key="2">
    <source>
        <dbReference type="EMBL" id="KAK2956700.1"/>
    </source>
</evidence>
<sequence length="430" mass="47854">MIMKDKDNQLDDIQSPDPADQDIDEKDDEMEGKSEVSDKEGGKDELEEEGAAEVGNDEEGEIKTLSFPPSTQNDKTDPNVTENENEDDKMDNTAYLQDNEENEEKITKVVSQPDHEDAEEENEEKEEEMKEDDEVNDAEAEFGEGDAEDEEKGETEGNWEEKEEEGKEEAEGDHFTRHTRLMLSKLGKTTCPENLPETNTRRSNLSLVFLKAVSSDSVYASLTIRDGRYGLDNHQLQLFQLLGRFRSKANHTGSTLFVSNERICLFVTIICEDFETKISLIHCQNSSLTDVSLSVATLSRLLSTSQEAALSGLLFENCAGQSASSLFIDSSSSVSLTTPIASSFSRPSQSTQKMEQTSSSAGQQVSGVNRSQGLSIDSCQCLNTNSTLQKERQVNHSLHHQQEDNRNHWVGFSTFADGHAIDRSELCSSY</sequence>
<dbReference type="Proteomes" id="UP001281761">
    <property type="component" value="Unassembled WGS sequence"/>
</dbReference>
<accession>A0ABQ9XYY8</accession>
<keyword evidence="3" id="KW-1185">Reference proteome</keyword>
<dbReference type="EMBL" id="JARBJD010000053">
    <property type="protein sequence ID" value="KAK2956700.1"/>
    <property type="molecule type" value="Genomic_DNA"/>
</dbReference>
<proteinExistence type="predicted"/>
<gene>
    <name evidence="2" type="ORF">BLNAU_8334</name>
</gene>
<name>A0ABQ9XYY8_9EUKA</name>
<feature type="region of interest" description="Disordered" evidence="1">
    <location>
        <begin position="1"/>
        <end position="174"/>
    </location>
</feature>
<feature type="compositionally biased region" description="Acidic residues" evidence="1">
    <location>
        <begin position="19"/>
        <end position="30"/>
    </location>
</feature>
<reference evidence="2 3" key="1">
    <citation type="journal article" date="2022" name="bioRxiv">
        <title>Genomics of Preaxostyla Flagellates Illuminates Evolutionary Transitions and the Path Towards Mitochondrial Loss.</title>
        <authorList>
            <person name="Novak L.V.F."/>
            <person name="Treitli S.C."/>
            <person name="Pyrih J."/>
            <person name="Halakuc P."/>
            <person name="Pipaliya S.V."/>
            <person name="Vacek V."/>
            <person name="Brzon O."/>
            <person name="Soukal P."/>
            <person name="Eme L."/>
            <person name="Dacks J.B."/>
            <person name="Karnkowska A."/>
            <person name="Elias M."/>
            <person name="Hampl V."/>
        </authorList>
    </citation>
    <scope>NUCLEOTIDE SEQUENCE [LARGE SCALE GENOMIC DNA]</scope>
    <source>
        <strain evidence="2">NAU3</strain>
        <tissue evidence="2">Gut</tissue>
    </source>
</reference>
<protein>
    <submittedName>
        <fullName evidence="2">Uncharacterized protein</fullName>
    </submittedName>
</protein>
<feature type="compositionally biased region" description="Polar residues" evidence="1">
    <location>
        <begin position="344"/>
        <end position="366"/>
    </location>
</feature>
<feature type="compositionally biased region" description="Acidic residues" evidence="1">
    <location>
        <begin position="45"/>
        <end position="60"/>
    </location>
</feature>
<feature type="compositionally biased region" description="Basic and acidic residues" evidence="1">
    <location>
        <begin position="31"/>
        <end position="44"/>
    </location>
</feature>
<feature type="compositionally biased region" description="Acidic residues" evidence="1">
    <location>
        <begin position="116"/>
        <end position="171"/>
    </location>
</feature>
<evidence type="ECO:0000256" key="1">
    <source>
        <dbReference type="SAM" id="MobiDB-lite"/>
    </source>
</evidence>
<organism evidence="2 3">
    <name type="scientific">Blattamonas nauphoetae</name>
    <dbReference type="NCBI Taxonomy" id="2049346"/>
    <lineage>
        <taxon>Eukaryota</taxon>
        <taxon>Metamonada</taxon>
        <taxon>Preaxostyla</taxon>
        <taxon>Oxymonadida</taxon>
        <taxon>Blattamonas</taxon>
    </lineage>
</organism>